<keyword evidence="4" id="KW-1185">Reference proteome</keyword>
<dbReference type="InterPro" id="IPR006121">
    <property type="entry name" value="HMA_dom"/>
</dbReference>
<dbReference type="InterPro" id="IPR036163">
    <property type="entry name" value="HMA_dom_sf"/>
</dbReference>
<dbReference type="InterPro" id="IPR017969">
    <property type="entry name" value="Heavy-metal-associated_CS"/>
</dbReference>
<proteinExistence type="predicted"/>
<protein>
    <submittedName>
        <fullName evidence="3">Copper chaperone</fullName>
    </submittedName>
</protein>
<dbReference type="PROSITE" id="PS01047">
    <property type="entry name" value="HMA_1"/>
    <property type="match status" value="1"/>
</dbReference>
<reference evidence="4" key="1">
    <citation type="submission" date="2016-09" db="EMBL/GenBank/DDBJ databases">
        <authorList>
            <person name="Varghese N."/>
            <person name="Submissions S."/>
        </authorList>
    </citation>
    <scope>NUCLEOTIDE SEQUENCE [LARGE SCALE GENOMIC DNA]</scope>
    <source>
        <strain evidence="4">ANC 3699</strain>
    </source>
</reference>
<evidence type="ECO:0000256" key="1">
    <source>
        <dbReference type="ARBA" id="ARBA00022723"/>
    </source>
</evidence>
<keyword evidence="1" id="KW-0479">Metal-binding</keyword>
<gene>
    <name evidence="3" type="ORF">SAMN05421749_103432</name>
</gene>
<dbReference type="RefSeq" id="WP_092618512.1">
    <property type="nucleotide sequence ID" value="NZ_FMYK01000003.1"/>
</dbReference>
<dbReference type="AlphaFoldDB" id="A0A1G6JRI5"/>
<dbReference type="Gene3D" id="3.30.70.100">
    <property type="match status" value="1"/>
</dbReference>
<dbReference type="CDD" id="cd00371">
    <property type="entry name" value="HMA"/>
    <property type="match status" value="1"/>
</dbReference>
<dbReference type="OrthoDB" id="9814359at2"/>
<evidence type="ECO:0000313" key="3">
    <source>
        <dbReference type="EMBL" id="SDC21344.1"/>
    </source>
</evidence>
<dbReference type="SUPFAM" id="SSF55008">
    <property type="entry name" value="HMA, heavy metal-associated domain"/>
    <property type="match status" value="1"/>
</dbReference>
<dbReference type="Proteomes" id="UP000242317">
    <property type="component" value="Unassembled WGS sequence"/>
</dbReference>
<name>A0A1G6JRI5_9GAMM</name>
<dbReference type="GO" id="GO:0046872">
    <property type="term" value="F:metal ion binding"/>
    <property type="evidence" value="ECO:0007669"/>
    <property type="project" value="UniProtKB-KW"/>
</dbReference>
<dbReference type="Pfam" id="PF00403">
    <property type="entry name" value="HMA"/>
    <property type="match status" value="1"/>
</dbReference>
<organism evidence="3 4">
    <name type="scientific">Acinetobacter marinus</name>
    <dbReference type="NCBI Taxonomy" id="281375"/>
    <lineage>
        <taxon>Bacteria</taxon>
        <taxon>Pseudomonadati</taxon>
        <taxon>Pseudomonadota</taxon>
        <taxon>Gammaproteobacteria</taxon>
        <taxon>Moraxellales</taxon>
        <taxon>Moraxellaceae</taxon>
        <taxon>Acinetobacter</taxon>
    </lineage>
</organism>
<sequence length="64" mass="6956">MKLHVENMTCGHCEKAIKQAISSADHNAQVVVDLTTKQVDVETALSLEQVQSVLKEEGYTATAI</sequence>
<dbReference type="EMBL" id="FMYK01000003">
    <property type="protein sequence ID" value="SDC21344.1"/>
    <property type="molecule type" value="Genomic_DNA"/>
</dbReference>
<evidence type="ECO:0000313" key="4">
    <source>
        <dbReference type="Proteomes" id="UP000242317"/>
    </source>
</evidence>
<evidence type="ECO:0000259" key="2">
    <source>
        <dbReference type="PROSITE" id="PS50846"/>
    </source>
</evidence>
<accession>A0A1G6JRI5</accession>
<feature type="domain" description="HMA" evidence="2">
    <location>
        <begin position="1"/>
        <end position="62"/>
    </location>
</feature>
<dbReference type="PROSITE" id="PS50846">
    <property type="entry name" value="HMA_2"/>
    <property type="match status" value="1"/>
</dbReference>